<sequence>MEALITKVISKTTSPVMEVEVKTEAGIQNAILKMHDRRFGAARGSREAGASSPYCPHTPKSEEALNDYRTSGYLERLLLQLRKEDDLEKPVYQEDYFDHFEGLNLPRPPEPITKWEKLGKFEGTVYYRTEETFSNEATAYTQLEALQGKCVPRLIASITWTTPVSGVCIGGLILQHISGFPLADLVAQVPNDPPLWEAIIRQAMDAGKAINREGVIHMDFQARNILVSKVGDREFQVYVVGFGKCEFQRHFSCTDDPEDPMGFLYHVRHVANGPGIGEKMKQKVYALTGVILNLPGELS</sequence>
<dbReference type="Proteomes" id="UP001498476">
    <property type="component" value="Unassembled WGS sequence"/>
</dbReference>
<evidence type="ECO:0000256" key="1">
    <source>
        <dbReference type="SAM" id="MobiDB-lite"/>
    </source>
</evidence>
<dbReference type="SUPFAM" id="SSF56112">
    <property type="entry name" value="Protein kinase-like (PK-like)"/>
    <property type="match status" value="1"/>
</dbReference>
<dbReference type="Gene3D" id="1.10.510.10">
    <property type="entry name" value="Transferase(Phosphotransferase) domain 1"/>
    <property type="match status" value="1"/>
</dbReference>
<accession>A0ABR1GR86</accession>
<comment type="caution">
    <text evidence="2">The sequence shown here is derived from an EMBL/GenBank/DDBJ whole genome shotgun (WGS) entry which is preliminary data.</text>
</comment>
<evidence type="ECO:0000313" key="3">
    <source>
        <dbReference type="Proteomes" id="UP001498476"/>
    </source>
</evidence>
<feature type="compositionally biased region" description="Low complexity" evidence="1">
    <location>
        <begin position="42"/>
        <end position="52"/>
    </location>
</feature>
<evidence type="ECO:0000313" key="2">
    <source>
        <dbReference type="EMBL" id="KAK7407859.1"/>
    </source>
</evidence>
<name>A0ABR1GR86_9HYPO</name>
<organism evidence="2 3">
    <name type="scientific">Neonectria punicea</name>
    <dbReference type="NCBI Taxonomy" id="979145"/>
    <lineage>
        <taxon>Eukaryota</taxon>
        <taxon>Fungi</taxon>
        <taxon>Dikarya</taxon>
        <taxon>Ascomycota</taxon>
        <taxon>Pezizomycotina</taxon>
        <taxon>Sordariomycetes</taxon>
        <taxon>Hypocreomycetidae</taxon>
        <taxon>Hypocreales</taxon>
        <taxon>Nectriaceae</taxon>
        <taxon>Neonectria</taxon>
    </lineage>
</organism>
<dbReference type="EMBL" id="JAZAVJ010000208">
    <property type="protein sequence ID" value="KAK7407859.1"/>
    <property type="molecule type" value="Genomic_DNA"/>
</dbReference>
<keyword evidence="3" id="KW-1185">Reference proteome</keyword>
<reference evidence="2 3" key="1">
    <citation type="journal article" date="2025" name="Microbiol. Resour. Announc.">
        <title>Draft genome sequences for Neonectria magnoliae and Neonectria punicea, canker pathogens of Liriodendron tulipifera and Acer saccharum in West Virginia.</title>
        <authorList>
            <person name="Petronek H.M."/>
            <person name="Kasson M.T."/>
            <person name="Metheny A.M."/>
            <person name="Stauder C.M."/>
            <person name="Lovett B."/>
            <person name="Lynch S.C."/>
            <person name="Garnas J.R."/>
            <person name="Kasson L.R."/>
            <person name="Stajich J.E."/>
        </authorList>
    </citation>
    <scope>NUCLEOTIDE SEQUENCE [LARGE SCALE GENOMIC DNA]</scope>
    <source>
        <strain evidence="2 3">NRRL 64653</strain>
    </source>
</reference>
<evidence type="ECO:0008006" key="4">
    <source>
        <dbReference type="Google" id="ProtNLM"/>
    </source>
</evidence>
<feature type="region of interest" description="Disordered" evidence="1">
    <location>
        <begin position="42"/>
        <end position="62"/>
    </location>
</feature>
<gene>
    <name evidence="2" type="ORF">QQX98_009974</name>
</gene>
<proteinExistence type="predicted"/>
<protein>
    <recommendedName>
        <fullName evidence="4">Protein kinase domain-containing protein</fullName>
    </recommendedName>
</protein>
<dbReference type="InterPro" id="IPR011009">
    <property type="entry name" value="Kinase-like_dom_sf"/>
</dbReference>